<gene>
    <name evidence="15" type="ORF">PENTCL1PPCAC_17553</name>
</gene>
<keyword evidence="16" id="KW-1185">Reference proteome</keyword>
<evidence type="ECO:0000256" key="12">
    <source>
        <dbReference type="RuleBase" id="RU003857"/>
    </source>
</evidence>
<evidence type="ECO:0000256" key="1">
    <source>
        <dbReference type="ARBA" id="ARBA00004141"/>
    </source>
</evidence>
<reference evidence="15" key="1">
    <citation type="submission" date="2023-10" db="EMBL/GenBank/DDBJ databases">
        <title>Genome assembly of Pristionchus species.</title>
        <authorList>
            <person name="Yoshida K."/>
            <person name="Sommer R.J."/>
        </authorList>
    </citation>
    <scope>NUCLEOTIDE SEQUENCE</scope>
    <source>
        <strain evidence="15">RS0144</strain>
    </source>
</reference>
<keyword evidence="3 12" id="KW-0813">Transport</keyword>
<feature type="transmembrane region" description="Helical" evidence="13">
    <location>
        <begin position="202"/>
        <end position="221"/>
    </location>
</feature>
<dbReference type="Gene3D" id="1.10.287.70">
    <property type="match status" value="1"/>
</dbReference>
<dbReference type="InterPro" id="IPR003280">
    <property type="entry name" value="2pore_dom_K_chnl"/>
</dbReference>
<evidence type="ECO:0000313" key="16">
    <source>
        <dbReference type="Proteomes" id="UP001432027"/>
    </source>
</evidence>
<keyword evidence="5 12" id="KW-0812">Transmembrane</keyword>
<sequence length="500" mass="55594">MQSDFSMDKMTGHAIPSHSSIGCIRESISLILFVFLLLFNPSTMSSSMHCKGEKRRRNYHTIVKSTMAGGISAILAGGPVQKKKKSIRHKVMTFLRTFGLHGGLVLCCIFYVCIGALLFRALERPNELHIKKYTLSTLDELVEGMVNETEKLRMEGLSDRELIQRVDNLLDEYHQDLFHLFEHPISSNVMDSLVSGDPYLDLWTFPSAVLFTSTTMVPVGFGLVTPLTFAGRLLLVCYALVGIPLALVTMSDLGRFLCDGVGKFFGENTKAFVVCLMITVISYPIAGGLIISHLGNLSITDGIYYSSITILTVGFGDMSPPIPVPFLIMYIIFGVMLVTISVDVVAANAIHHVHFMGRQLGNARVLATRMITMAQKISITKGLGMGMAQLGAFARIGMMQMNGERREGMNEDDMASIHYSSLRSPQGTIPFDPPMQLRWIDRPSEFYHITFDDETHRMIDDSSDEDEMSVRNHLAVDSLSDFIIKTSLSPMGDSYQHDFI</sequence>
<evidence type="ECO:0000259" key="14">
    <source>
        <dbReference type="Pfam" id="PF07885"/>
    </source>
</evidence>
<dbReference type="GO" id="GO:0005886">
    <property type="term" value="C:plasma membrane"/>
    <property type="evidence" value="ECO:0007669"/>
    <property type="project" value="TreeGrafter"/>
</dbReference>
<evidence type="ECO:0000256" key="8">
    <source>
        <dbReference type="ARBA" id="ARBA00022989"/>
    </source>
</evidence>
<dbReference type="GO" id="GO:0030322">
    <property type="term" value="P:stabilization of membrane potential"/>
    <property type="evidence" value="ECO:0007669"/>
    <property type="project" value="TreeGrafter"/>
</dbReference>
<dbReference type="EMBL" id="BTSX01000004">
    <property type="protein sequence ID" value="GMS95378.1"/>
    <property type="molecule type" value="Genomic_DNA"/>
</dbReference>
<evidence type="ECO:0000256" key="7">
    <source>
        <dbReference type="ARBA" id="ARBA00022958"/>
    </source>
</evidence>
<keyword evidence="11 12" id="KW-0407">Ion channel</keyword>
<keyword evidence="7" id="KW-0630">Potassium</keyword>
<feature type="domain" description="Potassium channel" evidence="14">
    <location>
        <begin position="285"/>
        <end position="346"/>
    </location>
</feature>
<dbReference type="Proteomes" id="UP001432027">
    <property type="component" value="Unassembled WGS sequence"/>
</dbReference>
<dbReference type="GO" id="GO:0022841">
    <property type="term" value="F:potassium ion leak channel activity"/>
    <property type="evidence" value="ECO:0007669"/>
    <property type="project" value="TreeGrafter"/>
</dbReference>
<name>A0AAV5TMB5_9BILA</name>
<dbReference type="InterPro" id="IPR003092">
    <property type="entry name" value="2pore_dom_K_chnl_TASK"/>
</dbReference>
<dbReference type="AlphaFoldDB" id="A0AAV5TMB5"/>
<dbReference type="PRINTS" id="PR01333">
    <property type="entry name" value="2POREKCHANEL"/>
</dbReference>
<feature type="transmembrane region" description="Helical" evidence="13">
    <location>
        <begin position="98"/>
        <end position="119"/>
    </location>
</feature>
<feature type="transmembrane region" description="Helical" evidence="13">
    <location>
        <begin position="303"/>
        <end position="322"/>
    </location>
</feature>
<dbReference type="SUPFAM" id="SSF81324">
    <property type="entry name" value="Voltage-gated potassium channels"/>
    <property type="match status" value="2"/>
</dbReference>
<feature type="transmembrane region" description="Helical" evidence="13">
    <location>
        <begin position="21"/>
        <end position="39"/>
    </location>
</feature>
<dbReference type="Pfam" id="PF07885">
    <property type="entry name" value="Ion_trans_2"/>
    <property type="match status" value="2"/>
</dbReference>
<comment type="similarity">
    <text evidence="2 12">Belongs to the two pore domain potassium channel (TC 1.A.1.8) family.</text>
</comment>
<feature type="transmembrane region" description="Helical" evidence="13">
    <location>
        <begin position="271"/>
        <end position="291"/>
    </location>
</feature>
<feature type="domain" description="Potassium channel" evidence="14">
    <location>
        <begin position="200"/>
        <end position="257"/>
    </location>
</feature>
<evidence type="ECO:0000313" key="15">
    <source>
        <dbReference type="EMBL" id="GMS95378.1"/>
    </source>
</evidence>
<accession>A0AAV5TMB5</accession>
<comment type="caution">
    <text evidence="15">The sequence shown here is derived from an EMBL/GenBank/DDBJ whole genome shotgun (WGS) entry which is preliminary data.</text>
</comment>
<keyword evidence="6" id="KW-0631">Potassium channel</keyword>
<evidence type="ECO:0000256" key="3">
    <source>
        <dbReference type="ARBA" id="ARBA00022448"/>
    </source>
</evidence>
<keyword evidence="10 13" id="KW-0472">Membrane</keyword>
<dbReference type="PRINTS" id="PR01095">
    <property type="entry name" value="TASKCHANNEL"/>
</dbReference>
<feature type="transmembrane region" description="Helical" evidence="13">
    <location>
        <begin position="59"/>
        <end position="77"/>
    </location>
</feature>
<keyword evidence="8 13" id="KW-1133">Transmembrane helix</keyword>
<dbReference type="InterPro" id="IPR013099">
    <property type="entry name" value="K_chnl_dom"/>
</dbReference>
<protein>
    <recommendedName>
        <fullName evidence="14">Potassium channel domain-containing protein</fullName>
    </recommendedName>
</protein>
<evidence type="ECO:0000256" key="5">
    <source>
        <dbReference type="ARBA" id="ARBA00022692"/>
    </source>
</evidence>
<evidence type="ECO:0000256" key="4">
    <source>
        <dbReference type="ARBA" id="ARBA00022538"/>
    </source>
</evidence>
<evidence type="ECO:0000256" key="9">
    <source>
        <dbReference type="ARBA" id="ARBA00023065"/>
    </source>
</evidence>
<keyword evidence="4" id="KW-0633">Potassium transport</keyword>
<dbReference type="PANTHER" id="PTHR11003:SF309">
    <property type="entry name" value="POTASSIUM CHANNEL DOMAIN-CONTAINING PROTEIN"/>
    <property type="match status" value="1"/>
</dbReference>
<dbReference type="FunFam" id="1.10.287.70:FF:000235">
    <property type="entry name" value="TWiK family of potassium channels"/>
    <property type="match status" value="1"/>
</dbReference>
<comment type="subcellular location">
    <subcellularLocation>
        <location evidence="1">Membrane</location>
        <topology evidence="1">Multi-pass membrane protein</topology>
    </subcellularLocation>
</comment>
<feature type="transmembrane region" description="Helical" evidence="13">
    <location>
        <begin position="233"/>
        <end position="251"/>
    </location>
</feature>
<dbReference type="GO" id="GO:0015271">
    <property type="term" value="F:outward rectifier potassium channel activity"/>
    <property type="evidence" value="ECO:0007669"/>
    <property type="project" value="TreeGrafter"/>
</dbReference>
<feature type="transmembrane region" description="Helical" evidence="13">
    <location>
        <begin position="328"/>
        <end position="350"/>
    </location>
</feature>
<keyword evidence="9 12" id="KW-0406">Ion transport</keyword>
<evidence type="ECO:0000256" key="6">
    <source>
        <dbReference type="ARBA" id="ARBA00022826"/>
    </source>
</evidence>
<evidence type="ECO:0000256" key="2">
    <source>
        <dbReference type="ARBA" id="ARBA00006666"/>
    </source>
</evidence>
<evidence type="ECO:0000256" key="13">
    <source>
        <dbReference type="SAM" id="Phobius"/>
    </source>
</evidence>
<proteinExistence type="inferred from homology"/>
<evidence type="ECO:0000256" key="10">
    <source>
        <dbReference type="ARBA" id="ARBA00023136"/>
    </source>
</evidence>
<evidence type="ECO:0000256" key="11">
    <source>
        <dbReference type="ARBA" id="ARBA00023303"/>
    </source>
</evidence>
<organism evidence="15 16">
    <name type="scientific">Pristionchus entomophagus</name>
    <dbReference type="NCBI Taxonomy" id="358040"/>
    <lineage>
        <taxon>Eukaryota</taxon>
        <taxon>Metazoa</taxon>
        <taxon>Ecdysozoa</taxon>
        <taxon>Nematoda</taxon>
        <taxon>Chromadorea</taxon>
        <taxon>Rhabditida</taxon>
        <taxon>Rhabditina</taxon>
        <taxon>Diplogasteromorpha</taxon>
        <taxon>Diplogasteroidea</taxon>
        <taxon>Neodiplogasteridae</taxon>
        <taxon>Pristionchus</taxon>
    </lineage>
</organism>
<dbReference type="PANTHER" id="PTHR11003">
    <property type="entry name" value="POTASSIUM CHANNEL, SUBFAMILY K"/>
    <property type="match status" value="1"/>
</dbReference>